<keyword evidence="1" id="KW-0812">Transmembrane</keyword>
<evidence type="ECO:0000256" key="1">
    <source>
        <dbReference type="SAM" id="Phobius"/>
    </source>
</evidence>
<keyword evidence="1" id="KW-1133">Transmembrane helix</keyword>
<evidence type="ECO:0000313" key="2">
    <source>
        <dbReference type="EMBL" id="EKR64808.1"/>
    </source>
</evidence>
<feature type="transmembrane region" description="Helical" evidence="1">
    <location>
        <begin position="15"/>
        <end position="36"/>
    </location>
</feature>
<dbReference type="EMBL" id="AFLV02000036">
    <property type="protein sequence ID" value="EKR64808.1"/>
    <property type="molecule type" value="Genomic_DNA"/>
</dbReference>
<organism evidence="2 3">
    <name type="scientific">Leptospira weilii str. 2006001853</name>
    <dbReference type="NCBI Taxonomy" id="1001589"/>
    <lineage>
        <taxon>Bacteria</taxon>
        <taxon>Pseudomonadati</taxon>
        <taxon>Spirochaetota</taxon>
        <taxon>Spirochaetia</taxon>
        <taxon>Leptospirales</taxon>
        <taxon>Leptospiraceae</taxon>
        <taxon>Leptospira</taxon>
    </lineage>
</organism>
<comment type="caution">
    <text evidence="2">The sequence shown here is derived from an EMBL/GenBank/DDBJ whole genome shotgun (WGS) entry which is preliminary data.</text>
</comment>
<dbReference type="Proteomes" id="UP000001338">
    <property type="component" value="Unassembled WGS sequence"/>
</dbReference>
<keyword evidence="1" id="KW-0472">Membrane</keyword>
<gene>
    <name evidence="2" type="ORF">LEP1GSC036_4526</name>
</gene>
<protein>
    <submittedName>
        <fullName evidence="2">Uncharacterized protein</fullName>
    </submittedName>
</protein>
<name>A0A828Z4I2_9LEPT</name>
<evidence type="ECO:0000313" key="3">
    <source>
        <dbReference type="Proteomes" id="UP000001338"/>
    </source>
</evidence>
<proteinExistence type="predicted"/>
<reference evidence="2 3" key="1">
    <citation type="submission" date="2012-10" db="EMBL/GenBank/DDBJ databases">
        <authorList>
            <person name="Harkins D.M."/>
            <person name="Durkin A.S."/>
            <person name="Brinkac L.M."/>
            <person name="Haft D.H."/>
            <person name="Selengut J.D."/>
            <person name="Sanka R."/>
            <person name="DePew J."/>
            <person name="Purushe J."/>
            <person name="Whelen A.C."/>
            <person name="Vinetz J.M."/>
            <person name="Sutton G.G."/>
            <person name="Nierman W.C."/>
            <person name="Fouts D.E."/>
        </authorList>
    </citation>
    <scope>NUCLEOTIDE SEQUENCE [LARGE SCALE GENOMIC DNA]</scope>
    <source>
        <strain evidence="2 3">2006001853</strain>
    </source>
</reference>
<accession>A0A828Z4I2</accession>
<sequence>MIVGVFGMLSGNKNLSPLAIILVTITTIVYILILYLKKKINKNE</sequence>
<dbReference type="AlphaFoldDB" id="A0A828Z4I2"/>